<gene>
    <name evidence="2" type="ORF">H6G24_28810</name>
</gene>
<reference evidence="2 3" key="1">
    <citation type="journal article" date="2020" name="ISME J.">
        <title>Comparative genomics reveals insights into cyanobacterial evolution and habitat adaptation.</title>
        <authorList>
            <person name="Chen M.Y."/>
            <person name="Teng W.K."/>
            <person name="Zhao L."/>
            <person name="Hu C.X."/>
            <person name="Zhou Y.K."/>
            <person name="Han B.P."/>
            <person name="Song L.R."/>
            <person name="Shu W.S."/>
        </authorList>
    </citation>
    <scope>NUCLEOTIDE SEQUENCE [LARGE SCALE GENOMIC DNA]</scope>
    <source>
        <strain evidence="2 3">FACHB-288</strain>
    </source>
</reference>
<organism evidence="2 3">
    <name type="scientific">Calothrix parietina FACHB-288</name>
    <dbReference type="NCBI Taxonomy" id="2692896"/>
    <lineage>
        <taxon>Bacteria</taxon>
        <taxon>Bacillati</taxon>
        <taxon>Cyanobacteriota</taxon>
        <taxon>Cyanophyceae</taxon>
        <taxon>Nostocales</taxon>
        <taxon>Calotrichaceae</taxon>
        <taxon>Calothrix</taxon>
    </lineage>
</organism>
<evidence type="ECO:0000313" key="3">
    <source>
        <dbReference type="Proteomes" id="UP000658514"/>
    </source>
</evidence>
<keyword evidence="1" id="KW-0175">Coiled coil</keyword>
<protein>
    <submittedName>
        <fullName evidence="2">Uncharacterized protein</fullName>
    </submittedName>
</protein>
<evidence type="ECO:0000313" key="2">
    <source>
        <dbReference type="EMBL" id="MBD2199436.1"/>
    </source>
</evidence>
<name>A0ABR8ALC5_9CYAN</name>
<feature type="coiled-coil region" evidence="1">
    <location>
        <begin position="137"/>
        <end position="221"/>
    </location>
</feature>
<dbReference type="Proteomes" id="UP000658514">
    <property type="component" value="Unassembled WGS sequence"/>
</dbReference>
<evidence type="ECO:0000256" key="1">
    <source>
        <dbReference type="SAM" id="Coils"/>
    </source>
</evidence>
<sequence length="394" mass="45995">MKIEFFNINLSELIQIYNHVPNLLSRKAIKVSLTEDSLITQNNQLIFLENARNGNYWVIATEDSNYWLLPKTNLKIDSFKYETLKSLFHCDGYQPENTSKFSLLHPARVSLTPSSLKWKLEERGRLDFLDVAKTAELSQLQAELESMYEENNKLQFQLESLTQYPHLLQSQLKHLSEQIQAQKQQFNQKIQQTAQESQSLLNILNNNLNKIDTELKEIKNYLVSNHKQNLSKSNIDSNQNTINYEYQVIQQPVDQYQIPSSSQPSGESQFPWVSAYNHNPDNFSKFALEVADTEDSINQRRLGNNQAVIFEKVRRGRGNYWLLTVKNENYLVPRGDLKINQYNLQTITALFHFIGDFTENSPKFTLVKPAMVFPLEAEKWQLQERGVLKFEFFL</sequence>
<dbReference type="EMBL" id="JACJQH010000059">
    <property type="protein sequence ID" value="MBD2199436.1"/>
    <property type="molecule type" value="Genomic_DNA"/>
</dbReference>
<dbReference type="RefSeq" id="WP_190548929.1">
    <property type="nucleotide sequence ID" value="NZ_CAWPNO010000094.1"/>
</dbReference>
<accession>A0ABR8ALC5</accession>
<proteinExistence type="predicted"/>
<comment type="caution">
    <text evidence="2">The sequence shown here is derived from an EMBL/GenBank/DDBJ whole genome shotgun (WGS) entry which is preliminary data.</text>
</comment>
<keyword evidence="3" id="KW-1185">Reference proteome</keyword>